<gene>
    <name evidence="5" type="primary">fabG_1</name>
    <name evidence="5" type="ORF">MiYa_01540</name>
</gene>
<comment type="caution">
    <text evidence="5">The sequence shown here is derived from an EMBL/GenBank/DDBJ whole genome shotgun (WGS) entry which is preliminary data.</text>
</comment>
<dbReference type="AlphaFoldDB" id="A0A5A5R524"/>
<keyword evidence="2" id="KW-0521">NADP</keyword>
<dbReference type="RefSeq" id="WP_002768536.1">
    <property type="nucleotide sequence ID" value="NZ_BHVO01000019.1"/>
</dbReference>
<dbReference type="InterPro" id="IPR036291">
    <property type="entry name" value="NAD(P)-bd_dom_sf"/>
</dbReference>
<dbReference type="PRINTS" id="PR00081">
    <property type="entry name" value="GDHRDH"/>
</dbReference>
<evidence type="ECO:0000313" key="5">
    <source>
        <dbReference type="EMBL" id="GCA70008.1"/>
    </source>
</evidence>
<dbReference type="EMBL" id="BHVO01000019">
    <property type="protein sequence ID" value="GCA70008.1"/>
    <property type="molecule type" value="Genomic_DNA"/>
</dbReference>
<evidence type="ECO:0000313" key="6">
    <source>
        <dbReference type="Proteomes" id="UP000323569"/>
    </source>
</evidence>
<proteinExistence type="inferred from homology"/>
<keyword evidence="3 5" id="KW-0560">Oxidoreductase</keyword>
<dbReference type="EC" id="1.1.1.100" evidence="5"/>
<dbReference type="SUPFAM" id="SSF51735">
    <property type="entry name" value="NAD(P)-binding Rossmann-fold domains"/>
    <property type="match status" value="1"/>
</dbReference>
<sequence length="228" mass="24782">MAHSHNPVVMVTGASHGFGSSLVKHFSASGYQVLATARNPPSESTYGVTWQALDVSSYDQCSRAIDFGFEKFGRIDVLVNNASGYTGGVTVAEISRDDIDLEIDITLKAPIYLSQLFVNRARHQKSGKIIFISSIAALLREPDCGFYSVYSAAKAGLIRFAECLNSDIVSYGMQAHVIVPCNMRDVSDQAELEKEKAVSYDSVARLAVQITRQEGNLSLGNVILQPAR</sequence>
<dbReference type="PRINTS" id="PR00080">
    <property type="entry name" value="SDRFAMILY"/>
</dbReference>
<dbReference type="Pfam" id="PF00106">
    <property type="entry name" value="adh_short"/>
    <property type="match status" value="1"/>
</dbReference>
<evidence type="ECO:0000256" key="3">
    <source>
        <dbReference type="ARBA" id="ARBA00023002"/>
    </source>
</evidence>
<dbReference type="InterPro" id="IPR002347">
    <property type="entry name" value="SDR_fam"/>
</dbReference>
<evidence type="ECO:0000256" key="2">
    <source>
        <dbReference type="ARBA" id="ARBA00022857"/>
    </source>
</evidence>
<dbReference type="PANTHER" id="PTHR43391:SF14">
    <property type="entry name" value="DEHYDROGENASE_REDUCTASE SDR FAMILY PROTEIN 7-LIKE"/>
    <property type="match status" value="1"/>
</dbReference>
<comment type="similarity">
    <text evidence="1 4">Belongs to the short-chain dehydrogenases/reductases (SDR) family.</text>
</comment>
<organism evidence="5 6">
    <name type="scientific">Microcystis aeruginosa NIES-2519</name>
    <dbReference type="NCBI Taxonomy" id="2303981"/>
    <lineage>
        <taxon>Bacteria</taxon>
        <taxon>Bacillati</taxon>
        <taxon>Cyanobacteriota</taxon>
        <taxon>Cyanophyceae</taxon>
        <taxon>Oscillatoriophycideae</taxon>
        <taxon>Chroococcales</taxon>
        <taxon>Microcystaceae</taxon>
        <taxon>Microcystis</taxon>
    </lineage>
</organism>
<dbReference type="GO" id="GO:0004316">
    <property type="term" value="F:3-oxoacyl-[acyl-carrier-protein] reductase (NADPH) activity"/>
    <property type="evidence" value="ECO:0007669"/>
    <property type="project" value="UniProtKB-EC"/>
</dbReference>
<name>A0A5A5R524_MICAE</name>
<accession>A0A5A5R524</accession>
<evidence type="ECO:0000256" key="1">
    <source>
        <dbReference type="ARBA" id="ARBA00006484"/>
    </source>
</evidence>
<dbReference type="GO" id="GO:0005829">
    <property type="term" value="C:cytosol"/>
    <property type="evidence" value="ECO:0007669"/>
    <property type="project" value="TreeGrafter"/>
</dbReference>
<evidence type="ECO:0000256" key="4">
    <source>
        <dbReference type="RuleBase" id="RU000363"/>
    </source>
</evidence>
<protein>
    <submittedName>
        <fullName evidence="5">3-oxoacyl-[acyl-carrier-protein] reductase FabG</fullName>
        <ecNumber evidence="5">1.1.1.100</ecNumber>
    </submittedName>
</protein>
<dbReference type="Gene3D" id="3.40.50.720">
    <property type="entry name" value="NAD(P)-binding Rossmann-like Domain"/>
    <property type="match status" value="1"/>
</dbReference>
<dbReference type="PANTHER" id="PTHR43391">
    <property type="entry name" value="RETINOL DEHYDROGENASE-RELATED"/>
    <property type="match status" value="1"/>
</dbReference>
<reference evidence="5 6" key="1">
    <citation type="submission" date="2018-09" db="EMBL/GenBank/DDBJ databases">
        <title>Evolutionary history of phycoerythrin pigmentation in the water bloom-forming cyanobacterium Microcystis aeruginosa.</title>
        <authorList>
            <person name="Tanabe Y."/>
            <person name="Tanabe Y."/>
            <person name="Yamaguchi H."/>
        </authorList>
    </citation>
    <scope>NUCLEOTIDE SEQUENCE [LARGE SCALE GENOMIC DNA]</scope>
    <source>
        <strain evidence="5 6">NIES-2519</strain>
    </source>
</reference>
<dbReference type="Proteomes" id="UP000323569">
    <property type="component" value="Unassembled WGS sequence"/>
</dbReference>